<evidence type="ECO:0000256" key="3">
    <source>
        <dbReference type="ARBA" id="ARBA00008281"/>
    </source>
</evidence>
<feature type="transmembrane region" description="Helical" evidence="10">
    <location>
        <begin position="6"/>
        <end position="29"/>
    </location>
</feature>
<dbReference type="GO" id="GO:0071978">
    <property type="term" value="P:bacterial-type flagellum-dependent swarming motility"/>
    <property type="evidence" value="ECO:0007669"/>
    <property type="project" value="TreeGrafter"/>
</dbReference>
<dbReference type="PANTHER" id="PTHR35091">
    <property type="entry name" value="FLAGELLAR PROTEIN FLIL"/>
    <property type="match status" value="1"/>
</dbReference>
<dbReference type="RefSeq" id="WP_095308076.1">
    <property type="nucleotide sequence ID" value="NZ_BORC01000002.1"/>
</dbReference>
<evidence type="ECO:0000256" key="8">
    <source>
        <dbReference type="ARBA" id="ARBA00022989"/>
    </source>
</evidence>
<name>A0A920BT78_9BACI</name>
<dbReference type="GO" id="GO:0006935">
    <property type="term" value="P:chemotaxis"/>
    <property type="evidence" value="ECO:0007669"/>
    <property type="project" value="UniProtKB-KW"/>
</dbReference>
<evidence type="ECO:0000256" key="9">
    <source>
        <dbReference type="ARBA" id="ARBA00023136"/>
    </source>
</evidence>
<keyword evidence="11" id="KW-0969">Cilium</keyword>
<keyword evidence="6 10" id="KW-0812">Transmembrane</keyword>
<evidence type="ECO:0000256" key="1">
    <source>
        <dbReference type="ARBA" id="ARBA00002254"/>
    </source>
</evidence>
<evidence type="ECO:0000256" key="5">
    <source>
        <dbReference type="ARBA" id="ARBA00022500"/>
    </source>
</evidence>
<protein>
    <recommendedName>
        <fullName evidence="10">Flagellar protein FliL</fullName>
    </recommendedName>
</protein>
<organism evidence="11 12">
    <name type="scientific">Robertmurraya siralis</name>
    <dbReference type="NCBI Taxonomy" id="77777"/>
    <lineage>
        <taxon>Bacteria</taxon>
        <taxon>Bacillati</taxon>
        <taxon>Bacillota</taxon>
        <taxon>Bacilli</taxon>
        <taxon>Bacillales</taxon>
        <taxon>Bacillaceae</taxon>
        <taxon>Robertmurraya</taxon>
    </lineage>
</organism>
<comment type="subcellular location">
    <subcellularLocation>
        <location evidence="2">Cell membrane</location>
        <topology evidence="2">Single-pass membrane protein</topology>
    </subcellularLocation>
</comment>
<keyword evidence="9 10" id="KW-0472">Membrane</keyword>
<dbReference type="GO" id="GO:0005886">
    <property type="term" value="C:plasma membrane"/>
    <property type="evidence" value="ECO:0007669"/>
    <property type="project" value="UniProtKB-SubCell"/>
</dbReference>
<keyword evidence="5 10" id="KW-0145">Chemotaxis</keyword>
<keyword evidence="8 10" id="KW-1133">Transmembrane helix</keyword>
<proteinExistence type="inferred from homology"/>
<evidence type="ECO:0000256" key="6">
    <source>
        <dbReference type="ARBA" id="ARBA00022692"/>
    </source>
</evidence>
<keyword evidence="4 10" id="KW-1003">Cell membrane</keyword>
<dbReference type="InterPro" id="IPR005503">
    <property type="entry name" value="FliL"/>
</dbReference>
<keyword evidence="12" id="KW-1185">Reference proteome</keyword>
<gene>
    <name evidence="11" type="primary">fliL</name>
    <name evidence="11" type="ORF">J27TS8_15270</name>
</gene>
<keyword evidence="7 10" id="KW-0283">Flagellar rotation</keyword>
<dbReference type="AlphaFoldDB" id="A0A920BT78"/>
<evidence type="ECO:0000313" key="11">
    <source>
        <dbReference type="EMBL" id="GIN61534.1"/>
    </source>
</evidence>
<keyword evidence="11" id="KW-0282">Flagellum</keyword>
<dbReference type="NCBIfam" id="NF005826">
    <property type="entry name" value="PRK07718.1"/>
    <property type="match status" value="1"/>
</dbReference>
<reference evidence="11" key="1">
    <citation type="submission" date="2021-03" db="EMBL/GenBank/DDBJ databases">
        <title>Antimicrobial resistance genes in bacteria isolated from Japanese honey, and their potential for conferring macrolide and lincosamide resistance in the American foulbrood pathogen Paenibacillus larvae.</title>
        <authorList>
            <person name="Okamoto M."/>
            <person name="Kumagai M."/>
            <person name="Kanamori H."/>
            <person name="Takamatsu D."/>
        </authorList>
    </citation>
    <scope>NUCLEOTIDE SEQUENCE</scope>
    <source>
        <strain evidence="11">J27TS8</strain>
    </source>
</reference>
<dbReference type="GO" id="GO:0009425">
    <property type="term" value="C:bacterial-type flagellum basal body"/>
    <property type="evidence" value="ECO:0007669"/>
    <property type="project" value="InterPro"/>
</dbReference>
<evidence type="ECO:0000256" key="2">
    <source>
        <dbReference type="ARBA" id="ARBA00004162"/>
    </source>
</evidence>
<dbReference type="EMBL" id="BORC01000002">
    <property type="protein sequence ID" value="GIN61534.1"/>
    <property type="molecule type" value="Genomic_DNA"/>
</dbReference>
<dbReference type="Pfam" id="PF03748">
    <property type="entry name" value="FliL"/>
    <property type="match status" value="1"/>
</dbReference>
<keyword evidence="11" id="KW-0966">Cell projection</keyword>
<dbReference type="PANTHER" id="PTHR35091:SF2">
    <property type="entry name" value="FLAGELLAR PROTEIN FLIL"/>
    <property type="match status" value="1"/>
</dbReference>
<evidence type="ECO:0000256" key="7">
    <source>
        <dbReference type="ARBA" id="ARBA00022779"/>
    </source>
</evidence>
<comment type="caution">
    <text evidence="11">The sequence shown here is derived from an EMBL/GenBank/DDBJ whole genome shotgun (WGS) entry which is preliminary data.</text>
</comment>
<accession>A0A920BT78</accession>
<evidence type="ECO:0000256" key="10">
    <source>
        <dbReference type="RuleBase" id="RU364125"/>
    </source>
</evidence>
<evidence type="ECO:0000313" key="12">
    <source>
        <dbReference type="Proteomes" id="UP000682111"/>
    </source>
</evidence>
<comment type="function">
    <text evidence="1 10">Controls the rotational direction of flagella during chemotaxis.</text>
</comment>
<sequence>MKNNKLVMIMLIILITITLVGAVAVVVVLKVTGAENTAGPTIDELLEYSVDIPEITTNLAGNDFIRISFKIQTDSKKAKEELEKRDFQVNNIIIHTLSEKKPEEIQGSQGQKLLEEELKEKVNELMMSGKVEKVYITGSLLP</sequence>
<comment type="similarity">
    <text evidence="3 10">Belongs to the FliL family.</text>
</comment>
<evidence type="ECO:0000256" key="4">
    <source>
        <dbReference type="ARBA" id="ARBA00022475"/>
    </source>
</evidence>
<dbReference type="Proteomes" id="UP000682111">
    <property type="component" value="Unassembled WGS sequence"/>
</dbReference>